<evidence type="ECO:0000256" key="1">
    <source>
        <dbReference type="SAM" id="MobiDB-lite"/>
    </source>
</evidence>
<evidence type="ECO:0000313" key="3">
    <source>
        <dbReference type="Proteomes" id="UP001283361"/>
    </source>
</evidence>
<gene>
    <name evidence="2" type="ORF">RRG08_032750</name>
</gene>
<dbReference type="EMBL" id="JAWDGP010003544">
    <property type="protein sequence ID" value="KAK3773385.1"/>
    <property type="molecule type" value="Genomic_DNA"/>
</dbReference>
<keyword evidence="3" id="KW-1185">Reference proteome</keyword>
<dbReference type="AlphaFoldDB" id="A0AAE1DKQ9"/>
<feature type="compositionally biased region" description="Polar residues" evidence="1">
    <location>
        <begin position="83"/>
        <end position="98"/>
    </location>
</feature>
<comment type="caution">
    <text evidence="2">The sequence shown here is derived from an EMBL/GenBank/DDBJ whole genome shotgun (WGS) entry which is preliminary data.</text>
</comment>
<feature type="compositionally biased region" description="Polar residues" evidence="1">
    <location>
        <begin position="16"/>
        <end position="27"/>
    </location>
</feature>
<proteinExistence type="predicted"/>
<evidence type="ECO:0000313" key="2">
    <source>
        <dbReference type="EMBL" id="KAK3773385.1"/>
    </source>
</evidence>
<accession>A0AAE1DKQ9</accession>
<dbReference type="Proteomes" id="UP001283361">
    <property type="component" value="Unassembled WGS sequence"/>
</dbReference>
<sequence>MFSDANLFQRMARNSPELSRSAGSNAGNVPDPGPAAVHSDHQNQQQRQIRMQGRHHSSSTPSDSACSSPSRSSPIHFSSTHSNPAHSGSSYQNQQSGKKTPPLRNSKYVNSVLFGKSSDSSGMELRGSGLQQGVRQPLTQKARAKMLLDPRVLIEASSQHAPPLIYVESCLIGLGVIRRHMGQRRYACGSLSSRGDSHRNWCCGIAIETDFNLSRKLMDGHAL</sequence>
<protein>
    <submittedName>
        <fullName evidence="2">Uncharacterized protein</fullName>
    </submittedName>
</protein>
<name>A0AAE1DKQ9_9GAST</name>
<feature type="region of interest" description="Disordered" evidence="1">
    <location>
        <begin position="13"/>
        <end position="106"/>
    </location>
</feature>
<feature type="compositionally biased region" description="Low complexity" evidence="1">
    <location>
        <begin position="58"/>
        <end position="82"/>
    </location>
</feature>
<feature type="compositionally biased region" description="Low complexity" evidence="1">
    <location>
        <begin position="42"/>
        <end position="51"/>
    </location>
</feature>
<reference evidence="2" key="1">
    <citation type="journal article" date="2023" name="G3 (Bethesda)">
        <title>A reference genome for the long-term kleptoplast-retaining sea slug Elysia crispata morphotype clarki.</title>
        <authorList>
            <person name="Eastman K.E."/>
            <person name="Pendleton A.L."/>
            <person name="Shaikh M.A."/>
            <person name="Suttiyut T."/>
            <person name="Ogas R."/>
            <person name="Tomko P."/>
            <person name="Gavelis G."/>
            <person name="Widhalm J.R."/>
            <person name="Wisecaver J.H."/>
        </authorList>
    </citation>
    <scope>NUCLEOTIDE SEQUENCE</scope>
    <source>
        <strain evidence="2">ECLA1</strain>
    </source>
</reference>
<organism evidence="2 3">
    <name type="scientific">Elysia crispata</name>
    <name type="common">lettuce slug</name>
    <dbReference type="NCBI Taxonomy" id="231223"/>
    <lineage>
        <taxon>Eukaryota</taxon>
        <taxon>Metazoa</taxon>
        <taxon>Spiralia</taxon>
        <taxon>Lophotrochozoa</taxon>
        <taxon>Mollusca</taxon>
        <taxon>Gastropoda</taxon>
        <taxon>Heterobranchia</taxon>
        <taxon>Euthyneura</taxon>
        <taxon>Panpulmonata</taxon>
        <taxon>Sacoglossa</taxon>
        <taxon>Placobranchoidea</taxon>
        <taxon>Plakobranchidae</taxon>
        <taxon>Elysia</taxon>
    </lineage>
</organism>